<reference evidence="1" key="2">
    <citation type="journal article" date="2020" name="Microorganisms">
        <title>Osmotic Adaptation and Compatible Solute Biosynthesis of Phototrophic Bacteria as Revealed from Genome Analyses.</title>
        <authorList>
            <person name="Imhoff J.F."/>
            <person name="Rahn T."/>
            <person name="Kunzel S."/>
            <person name="Keller A."/>
            <person name="Neulinger S.C."/>
        </authorList>
    </citation>
    <scope>NUCLEOTIDE SEQUENCE</scope>
    <source>
        <strain evidence="1">LMG 28126</strain>
    </source>
</reference>
<reference evidence="1" key="1">
    <citation type="submission" date="2017-05" db="EMBL/GenBank/DDBJ databases">
        <authorList>
            <person name="Imhoff J.F."/>
            <person name="Rahn T."/>
            <person name="Kuenzel S."/>
            <person name="Neulinger S.C."/>
        </authorList>
    </citation>
    <scope>NUCLEOTIDE SEQUENCE</scope>
    <source>
        <strain evidence="1">LMG 28126</strain>
    </source>
</reference>
<keyword evidence="2" id="KW-1185">Reference proteome</keyword>
<proteinExistence type="predicted"/>
<dbReference type="SUPFAM" id="SSF158837">
    <property type="entry name" value="AGR C 984p-like"/>
    <property type="match status" value="1"/>
</dbReference>
<dbReference type="Proteomes" id="UP000706333">
    <property type="component" value="Unassembled WGS sequence"/>
</dbReference>
<dbReference type="Gene3D" id="1.10.3700.10">
    <property type="entry name" value="AGR C 984p-like"/>
    <property type="match status" value="1"/>
</dbReference>
<dbReference type="AlphaFoldDB" id="A0A934WJA2"/>
<evidence type="ECO:0008006" key="3">
    <source>
        <dbReference type="Google" id="ProtNLM"/>
    </source>
</evidence>
<comment type="caution">
    <text evidence="1">The sequence shown here is derived from an EMBL/GenBank/DDBJ whole genome shotgun (WGS) entry which is preliminary data.</text>
</comment>
<dbReference type="Pfam" id="PF06748">
    <property type="entry name" value="DUF1217"/>
    <property type="match status" value="1"/>
</dbReference>
<name>A0A934WJA2_9RHOB</name>
<dbReference type="InterPro" id="IPR023157">
    <property type="entry name" value="AGR-C-984p-like_sf"/>
</dbReference>
<gene>
    <name evidence="1" type="ORF">CCR87_09950</name>
</gene>
<evidence type="ECO:0000313" key="1">
    <source>
        <dbReference type="EMBL" id="MBK5927644.1"/>
    </source>
</evidence>
<accession>A0A934WJA2</accession>
<organism evidence="1 2">
    <name type="scientific">Rhodobaculum claviforme</name>
    <dbReference type="NCBI Taxonomy" id="1549854"/>
    <lineage>
        <taxon>Bacteria</taxon>
        <taxon>Pseudomonadati</taxon>
        <taxon>Pseudomonadota</taxon>
        <taxon>Alphaproteobacteria</taxon>
        <taxon>Rhodobacterales</taxon>
        <taxon>Paracoccaceae</taxon>
        <taxon>Rhodobaculum</taxon>
    </lineage>
</organism>
<dbReference type="RefSeq" id="WP_201157400.1">
    <property type="nucleotide sequence ID" value="NZ_NHSD01000266.1"/>
</dbReference>
<sequence>MSFQPVLPLGGYGGWRFLNRTLETQQAQFAKSPMVQRDAAYFREKIGQVESAADLVADRRLLRVALGAFGLDDALPNRFFIRKVLEEGTQAPDAFANRLADKRYAALSRAFGFGDSETPLTGTAGFADRILKSHETRQFEVAVGNQDQNMRLALNLRRELSELASGDQSERAKWFTVMGTPPLRQVFEAAFNLPRSFGALDLDRQLGILQERTRRSFGDGSISQFSDPDKIDALARQFILRSEIQAGMMGGAARGSAALQLLQTAAQRGPLLR</sequence>
<dbReference type="EMBL" id="NHSD01000266">
    <property type="protein sequence ID" value="MBK5927644.1"/>
    <property type="molecule type" value="Genomic_DNA"/>
</dbReference>
<dbReference type="InterPro" id="IPR010626">
    <property type="entry name" value="DUF1217"/>
</dbReference>
<evidence type="ECO:0000313" key="2">
    <source>
        <dbReference type="Proteomes" id="UP000706333"/>
    </source>
</evidence>
<protein>
    <recommendedName>
        <fullName evidence="3">Flagellar protein</fullName>
    </recommendedName>
</protein>